<dbReference type="Proteomes" id="UP001320148">
    <property type="component" value="Chromosome"/>
</dbReference>
<dbReference type="InterPro" id="IPR011330">
    <property type="entry name" value="Glyco_hydro/deAcase_b/a-brl"/>
</dbReference>
<reference evidence="1 2" key="1">
    <citation type="submission" date="2021-02" db="EMBL/GenBank/DDBJ databases">
        <title>Complete genome of Desulfoluna sp. strain ASN36.</title>
        <authorList>
            <person name="Takahashi A."/>
            <person name="Kojima H."/>
            <person name="Fukui M."/>
        </authorList>
    </citation>
    <scope>NUCLEOTIDE SEQUENCE [LARGE SCALE GENOMIC DNA]</scope>
    <source>
        <strain evidence="1 2">ASN36</strain>
    </source>
</reference>
<evidence type="ECO:0000313" key="1">
    <source>
        <dbReference type="EMBL" id="BCS95058.1"/>
    </source>
</evidence>
<gene>
    <name evidence="1" type="ORF">DSLASN_06900</name>
</gene>
<evidence type="ECO:0000313" key="2">
    <source>
        <dbReference type="Proteomes" id="UP001320148"/>
    </source>
</evidence>
<sequence>MKQLLPILLCAALFFGASCVSRPWHRTAGEYVVVQPGPTETLESVAESFGGGEAGLKAIETLNPSELTPRNTPLLVPAKPAYELGIRSDGYQLVPVLTYRWMDGGGDGPDSARVQADLLALETAGCHVLSPDDFLAFIRMDRSIPERSVLLAFEVHQAQEFRALIPHISRPGLTGLLFVAPDVVGTQGALTWEEVTHLASQGFEPSLIPTTEKALSAPAAKESLVGYARRVKEAITSSHALLAGHTKTPLRFAAYPDNQGNSIMASVLASLGMKGIFRLGDGGNPFFCDNLSVVRMDVGARGAEVPVTRYLDTFRRAELAW</sequence>
<name>A0ABM7PD39_9BACT</name>
<proteinExistence type="predicted"/>
<dbReference type="Gene3D" id="3.20.20.370">
    <property type="entry name" value="Glycoside hydrolase/deacetylase"/>
    <property type="match status" value="1"/>
</dbReference>
<keyword evidence="2" id="KW-1185">Reference proteome</keyword>
<dbReference type="SUPFAM" id="SSF88713">
    <property type="entry name" value="Glycoside hydrolase/deacetylase"/>
    <property type="match status" value="1"/>
</dbReference>
<dbReference type="RefSeq" id="WP_236891345.1">
    <property type="nucleotide sequence ID" value="NZ_AP024488.1"/>
</dbReference>
<dbReference type="PROSITE" id="PS51257">
    <property type="entry name" value="PROKAR_LIPOPROTEIN"/>
    <property type="match status" value="1"/>
</dbReference>
<organism evidence="1 2">
    <name type="scientific">Desulfoluna limicola</name>
    <dbReference type="NCBI Taxonomy" id="2810562"/>
    <lineage>
        <taxon>Bacteria</taxon>
        <taxon>Pseudomonadati</taxon>
        <taxon>Thermodesulfobacteriota</taxon>
        <taxon>Desulfobacteria</taxon>
        <taxon>Desulfobacterales</taxon>
        <taxon>Desulfolunaceae</taxon>
        <taxon>Desulfoluna</taxon>
    </lineage>
</organism>
<accession>A0ABM7PD39</accession>
<dbReference type="EMBL" id="AP024488">
    <property type="protein sequence ID" value="BCS95058.1"/>
    <property type="molecule type" value="Genomic_DNA"/>
</dbReference>
<evidence type="ECO:0008006" key="3">
    <source>
        <dbReference type="Google" id="ProtNLM"/>
    </source>
</evidence>
<protein>
    <recommendedName>
        <fullName evidence="3">NodB homology domain-containing protein</fullName>
    </recommendedName>
</protein>